<evidence type="ECO:0000313" key="9">
    <source>
        <dbReference type="EMBL" id="KAA5541107.1"/>
    </source>
</evidence>
<feature type="domain" description="MobA-like NTP transferase" evidence="8">
    <location>
        <begin position="19"/>
        <end position="175"/>
    </location>
</feature>
<gene>
    <name evidence="9" type="ORF">FYK55_19655</name>
</gene>
<keyword evidence="3" id="KW-0479">Metal-binding</keyword>
<protein>
    <submittedName>
        <fullName evidence="9">Molybdenum cofactor guanylyltransferase</fullName>
    </submittedName>
</protein>
<sequence>MPDPATADDDFLRHHSLLGVVLCGGRSTRMGTDKAGLKTDDGIAFLDLAYQRLQQVCDHVCLSASADRQTEYPLIADPAVTHGPISGLIATLRYCRRGGFDGCLVTPVDTPRLSVDDLRRLTDQFDALRSRITCAVSPDDGERLQPLIAVYPTRALPLLERCVADQKYGLQRLLMTQPIIRVPLSAAACHNVNEPSDL</sequence>
<evidence type="ECO:0000256" key="6">
    <source>
        <dbReference type="ARBA" id="ARBA00023134"/>
    </source>
</evidence>
<name>A0A5M6D0U6_9BACT</name>
<evidence type="ECO:0000256" key="4">
    <source>
        <dbReference type="ARBA" id="ARBA00022741"/>
    </source>
</evidence>
<comment type="caution">
    <text evidence="9">The sequence shown here is derived from an EMBL/GenBank/DDBJ whole genome shotgun (WGS) entry which is preliminary data.</text>
</comment>
<dbReference type="EMBL" id="VWOX01000011">
    <property type="protein sequence ID" value="KAA5541107.1"/>
    <property type="molecule type" value="Genomic_DNA"/>
</dbReference>
<dbReference type="InterPro" id="IPR025877">
    <property type="entry name" value="MobA-like_NTP_Trfase"/>
</dbReference>
<keyword evidence="1" id="KW-0963">Cytoplasm</keyword>
<keyword evidence="2 9" id="KW-0808">Transferase</keyword>
<evidence type="ECO:0000256" key="5">
    <source>
        <dbReference type="ARBA" id="ARBA00022842"/>
    </source>
</evidence>
<dbReference type="GO" id="GO:0046872">
    <property type="term" value="F:metal ion binding"/>
    <property type="evidence" value="ECO:0007669"/>
    <property type="project" value="UniProtKB-KW"/>
</dbReference>
<keyword evidence="10" id="KW-1185">Reference proteome</keyword>
<proteinExistence type="predicted"/>
<reference evidence="9 10" key="1">
    <citation type="submission" date="2019-08" db="EMBL/GenBank/DDBJ databases">
        <authorList>
            <person name="Dhanesh K."/>
            <person name="Kumar G."/>
            <person name="Sasikala C."/>
            <person name="Venkata Ramana C."/>
        </authorList>
    </citation>
    <scope>NUCLEOTIDE SEQUENCE [LARGE SCALE GENOMIC DNA]</scope>
    <source>
        <strain evidence="9 10">JC645</strain>
    </source>
</reference>
<evidence type="ECO:0000256" key="2">
    <source>
        <dbReference type="ARBA" id="ARBA00022679"/>
    </source>
</evidence>
<dbReference type="Proteomes" id="UP000324479">
    <property type="component" value="Unassembled WGS sequence"/>
</dbReference>
<evidence type="ECO:0000256" key="7">
    <source>
        <dbReference type="ARBA" id="ARBA00023150"/>
    </source>
</evidence>
<dbReference type="RefSeq" id="WP_150078151.1">
    <property type="nucleotide sequence ID" value="NZ_VWOX01000011.1"/>
</dbReference>
<dbReference type="GO" id="GO:0016779">
    <property type="term" value="F:nucleotidyltransferase activity"/>
    <property type="evidence" value="ECO:0007669"/>
    <property type="project" value="UniProtKB-KW"/>
</dbReference>
<evidence type="ECO:0000256" key="1">
    <source>
        <dbReference type="ARBA" id="ARBA00022490"/>
    </source>
</evidence>
<dbReference type="PANTHER" id="PTHR19136:SF81">
    <property type="entry name" value="MOLYBDENUM COFACTOR GUANYLYLTRANSFERASE"/>
    <property type="match status" value="1"/>
</dbReference>
<accession>A0A5M6D0U6</accession>
<dbReference type="PANTHER" id="PTHR19136">
    <property type="entry name" value="MOLYBDENUM COFACTOR GUANYLYLTRANSFERASE"/>
    <property type="match status" value="1"/>
</dbReference>
<dbReference type="GO" id="GO:0006777">
    <property type="term" value="P:Mo-molybdopterin cofactor biosynthetic process"/>
    <property type="evidence" value="ECO:0007669"/>
    <property type="project" value="UniProtKB-KW"/>
</dbReference>
<dbReference type="Pfam" id="PF12804">
    <property type="entry name" value="NTP_transf_3"/>
    <property type="match status" value="1"/>
</dbReference>
<evidence type="ECO:0000256" key="3">
    <source>
        <dbReference type="ARBA" id="ARBA00022723"/>
    </source>
</evidence>
<keyword evidence="4" id="KW-0547">Nucleotide-binding</keyword>
<dbReference type="SUPFAM" id="SSF53448">
    <property type="entry name" value="Nucleotide-diphospho-sugar transferases"/>
    <property type="match status" value="1"/>
</dbReference>
<keyword evidence="7" id="KW-0501">Molybdenum cofactor biosynthesis</keyword>
<dbReference type="GO" id="GO:0005525">
    <property type="term" value="F:GTP binding"/>
    <property type="evidence" value="ECO:0007669"/>
    <property type="project" value="UniProtKB-KW"/>
</dbReference>
<dbReference type="InterPro" id="IPR013482">
    <property type="entry name" value="Molybde_CF_guanTrfase"/>
</dbReference>
<dbReference type="InterPro" id="IPR029044">
    <property type="entry name" value="Nucleotide-diphossugar_trans"/>
</dbReference>
<keyword evidence="5" id="KW-0460">Magnesium</keyword>
<dbReference type="CDD" id="cd02503">
    <property type="entry name" value="MobA"/>
    <property type="match status" value="1"/>
</dbReference>
<keyword evidence="6" id="KW-0342">GTP-binding</keyword>
<keyword evidence="9" id="KW-0548">Nucleotidyltransferase</keyword>
<dbReference type="AlphaFoldDB" id="A0A5M6D0U6"/>
<organism evidence="9 10">
    <name type="scientific">Roseiconus nitratireducens</name>
    <dbReference type="NCBI Taxonomy" id="2605748"/>
    <lineage>
        <taxon>Bacteria</taxon>
        <taxon>Pseudomonadati</taxon>
        <taxon>Planctomycetota</taxon>
        <taxon>Planctomycetia</taxon>
        <taxon>Pirellulales</taxon>
        <taxon>Pirellulaceae</taxon>
        <taxon>Roseiconus</taxon>
    </lineage>
</organism>
<dbReference type="Gene3D" id="3.90.550.10">
    <property type="entry name" value="Spore Coat Polysaccharide Biosynthesis Protein SpsA, Chain A"/>
    <property type="match status" value="1"/>
</dbReference>
<evidence type="ECO:0000313" key="10">
    <source>
        <dbReference type="Proteomes" id="UP000324479"/>
    </source>
</evidence>
<evidence type="ECO:0000259" key="8">
    <source>
        <dbReference type="Pfam" id="PF12804"/>
    </source>
</evidence>